<proteinExistence type="predicted"/>
<name>A0A0N1HB83_9EURO</name>
<dbReference type="VEuPathDB" id="FungiDB:AB675_7619"/>
<feature type="chain" id="PRO_5005873247" description="AA1-like domain-containing protein" evidence="1">
    <location>
        <begin position="21"/>
        <end position="144"/>
    </location>
</feature>
<evidence type="ECO:0008006" key="4">
    <source>
        <dbReference type="Google" id="ProtNLM"/>
    </source>
</evidence>
<reference evidence="2 3" key="1">
    <citation type="submission" date="2015-06" db="EMBL/GenBank/DDBJ databases">
        <title>Draft genome of the ant-associated black yeast Phialophora attae CBS 131958.</title>
        <authorList>
            <person name="Moreno L.F."/>
            <person name="Stielow B.J."/>
            <person name="de Hoog S."/>
            <person name="Vicente V.A."/>
            <person name="Weiss V.A."/>
            <person name="de Vries M."/>
            <person name="Cruz L.M."/>
            <person name="Souza E.M."/>
        </authorList>
    </citation>
    <scope>NUCLEOTIDE SEQUENCE [LARGE SCALE GENOMIC DNA]</scope>
    <source>
        <strain evidence="2 3">CBS 131958</strain>
    </source>
</reference>
<organism evidence="2 3">
    <name type="scientific">Cyphellophora attinorum</name>
    <dbReference type="NCBI Taxonomy" id="1664694"/>
    <lineage>
        <taxon>Eukaryota</taxon>
        <taxon>Fungi</taxon>
        <taxon>Dikarya</taxon>
        <taxon>Ascomycota</taxon>
        <taxon>Pezizomycotina</taxon>
        <taxon>Eurotiomycetes</taxon>
        <taxon>Chaetothyriomycetidae</taxon>
        <taxon>Chaetothyriales</taxon>
        <taxon>Cyphellophoraceae</taxon>
        <taxon>Cyphellophora</taxon>
    </lineage>
</organism>
<comment type="caution">
    <text evidence="2">The sequence shown here is derived from an EMBL/GenBank/DDBJ whole genome shotgun (WGS) entry which is preliminary data.</text>
</comment>
<dbReference type="Proteomes" id="UP000038010">
    <property type="component" value="Unassembled WGS sequence"/>
</dbReference>
<accession>A0A0N1HB83</accession>
<protein>
    <recommendedName>
        <fullName evidence="4">AA1-like domain-containing protein</fullName>
    </recommendedName>
</protein>
<feature type="signal peptide" evidence="1">
    <location>
        <begin position="1"/>
        <end position="20"/>
    </location>
</feature>
<evidence type="ECO:0000313" key="3">
    <source>
        <dbReference type="Proteomes" id="UP000038010"/>
    </source>
</evidence>
<dbReference type="EMBL" id="LFJN01000012">
    <property type="protein sequence ID" value="KPI40362.1"/>
    <property type="molecule type" value="Genomic_DNA"/>
</dbReference>
<dbReference type="AlphaFoldDB" id="A0A0N1HB83"/>
<sequence>MKPSPFLPSLGLFLTALGNAHLISLRQVSQTLTLTFFTYTNPSCSPSTAANYHFISFTSANIGQCRNLEQVFDSNGAVLGYKAFEIDEFGAGSPALSGSIFFYKGQSCGGQALESRKLDAVFLGDGREELVGEGIGSVVVRRAS</sequence>
<evidence type="ECO:0000313" key="2">
    <source>
        <dbReference type="EMBL" id="KPI40362.1"/>
    </source>
</evidence>
<gene>
    <name evidence="2" type="ORF">AB675_7619</name>
</gene>
<keyword evidence="3" id="KW-1185">Reference proteome</keyword>
<keyword evidence="1" id="KW-0732">Signal</keyword>
<dbReference type="GeneID" id="28739881"/>
<evidence type="ECO:0000256" key="1">
    <source>
        <dbReference type="SAM" id="SignalP"/>
    </source>
</evidence>
<dbReference type="RefSeq" id="XP_018000325.1">
    <property type="nucleotide sequence ID" value="XM_018148001.1"/>
</dbReference>